<dbReference type="InterPro" id="IPR013025">
    <property type="entry name" value="Ribosomal_uL23-like"/>
</dbReference>
<dbReference type="Proteomes" id="UP001362999">
    <property type="component" value="Unassembled WGS sequence"/>
</dbReference>
<gene>
    <name evidence="6" type="ORF">R3P38DRAFT_2929790</name>
</gene>
<evidence type="ECO:0000313" key="7">
    <source>
        <dbReference type="Proteomes" id="UP001362999"/>
    </source>
</evidence>
<dbReference type="Pfam" id="PF00276">
    <property type="entry name" value="Ribosomal_L23"/>
    <property type="match status" value="1"/>
</dbReference>
<reference evidence="6 7" key="1">
    <citation type="journal article" date="2024" name="J Genomics">
        <title>Draft genome sequencing and assembly of Favolaschia claudopus CIRM-BRFM 2984 isolated from oak limbs.</title>
        <authorList>
            <person name="Navarro D."/>
            <person name="Drula E."/>
            <person name="Chaduli D."/>
            <person name="Cazenave R."/>
            <person name="Ahrendt S."/>
            <person name="Wang J."/>
            <person name="Lipzen A."/>
            <person name="Daum C."/>
            <person name="Barry K."/>
            <person name="Grigoriev I.V."/>
            <person name="Favel A."/>
            <person name="Rosso M.N."/>
            <person name="Martin F."/>
        </authorList>
    </citation>
    <scope>NUCLEOTIDE SEQUENCE [LARGE SCALE GENOMIC DNA]</scope>
    <source>
        <strain evidence="6 7">CIRM-BRFM 2984</strain>
    </source>
</reference>
<keyword evidence="3" id="KW-0687">Ribonucleoprotein</keyword>
<evidence type="ECO:0000256" key="5">
    <source>
        <dbReference type="SAM" id="MobiDB-lite"/>
    </source>
</evidence>
<dbReference type="InterPro" id="IPR012677">
    <property type="entry name" value="Nucleotide-bd_a/b_plait_sf"/>
</dbReference>
<sequence length="363" mass="41626">MLRPTLARLYASAKKPTPPLSIAGSSSAVVANSSADTPSSSQSAPNSSDNSSTHGRWGRPHIHNPHYKKQASLAQARSRPLAVRLRRAQRYAQEIGLPPSTDKKPTRRLELDDFLQRDEERLKNIRIPRIRGMTVAYHKGKQYTVKVEGQKIYLPNIVIRLVRNYTPPGQAYNPWQATFRVPKNLTKTDIRSYLMAVYGVQTTYIRTDNYHAELGRRPTMDSTPSVASYKRAVVGLVEPFYYPLRLEDMVPEERESREAEIEEKLQVKMMQEVQMVDLQNQKATQLMPKNYAPSTYWTKEVNPTRAQILRRVAEQRIRRETLVSQQVDKWRQQRAAGERITVDKPRKIEPEVVPEKSGVPDVV</sequence>
<evidence type="ECO:0000256" key="4">
    <source>
        <dbReference type="ARBA" id="ARBA00039977"/>
    </source>
</evidence>
<dbReference type="PANTHER" id="PTHR12059:SF5">
    <property type="entry name" value="LARGE RIBOSOMAL SUBUNIT PROTEIN UL23M"/>
    <property type="match status" value="1"/>
</dbReference>
<dbReference type="GO" id="GO:0005762">
    <property type="term" value="C:mitochondrial large ribosomal subunit"/>
    <property type="evidence" value="ECO:0007669"/>
    <property type="project" value="TreeGrafter"/>
</dbReference>
<dbReference type="SUPFAM" id="SSF54189">
    <property type="entry name" value="Ribosomal proteins S24e, L23 and L15e"/>
    <property type="match status" value="1"/>
</dbReference>
<keyword evidence="2" id="KW-0689">Ribosomal protein</keyword>
<evidence type="ECO:0000313" key="6">
    <source>
        <dbReference type="EMBL" id="KAK7030664.1"/>
    </source>
</evidence>
<dbReference type="GO" id="GO:0003735">
    <property type="term" value="F:structural constituent of ribosome"/>
    <property type="evidence" value="ECO:0007669"/>
    <property type="project" value="InterPro"/>
</dbReference>
<accession>A0AAW0BWN4</accession>
<name>A0AAW0BWN4_9AGAR</name>
<feature type="compositionally biased region" description="Low complexity" evidence="5">
    <location>
        <begin position="21"/>
        <end position="53"/>
    </location>
</feature>
<dbReference type="EMBL" id="JAWWNJ010000025">
    <property type="protein sequence ID" value="KAK7030664.1"/>
    <property type="molecule type" value="Genomic_DNA"/>
</dbReference>
<comment type="caution">
    <text evidence="6">The sequence shown here is derived from an EMBL/GenBank/DDBJ whole genome shotgun (WGS) entry which is preliminary data.</text>
</comment>
<feature type="compositionally biased region" description="Basic residues" evidence="5">
    <location>
        <begin position="56"/>
        <end position="69"/>
    </location>
</feature>
<dbReference type="GO" id="GO:0032543">
    <property type="term" value="P:mitochondrial translation"/>
    <property type="evidence" value="ECO:0007669"/>
    <property type="project" value="TreeGrafter"/>
</dbReference>
<protein>
    <recommendedName>
        <fullName evidence="4">Large ribosomal subunit protein uL23m</fullName>
    </recommendedName>
</protein>
<dbReference type="AlphaFoldDB" id="A0AAW0BWN4"/>
<dbReference type="InterPro" id="IPR012678">
    <property type="entry name" value="Ribosomal_uL23/eL15/eS24_sf"/>
</dbReference>
<proteinExistence type="inferred from homology"/>
<dbReference type="Gene3D" id="3.30.70.330">
    <property type="match status" value="1"/>
</dbReference>
<feature type="region of interest" description="Disordered" evidence="5">
    <location>
        <begin position="1"/>
        <end position="71"/>
    </location>
</feature>
<evidence type="ECO:0000256" key="1">
    <source>
        <dbReference type="ARBA" id="ARBA00006700"/>
    </source>
</evidence>
<evidence type="ECO:0000256" key="3">
    <source>
        <dbReference type="ARBA" id="ARBA00023274"/>
    </source>
</evidence>
<comment type="similarity">
    <text evidence="1">Belongs to the universal ribosomal protein uL23 family.</text>
</comment>
<organism evidence="6 7">
    <name type="scientific">Favolaschia claudopus</name>
    <dbReference type="NCBI Taxonomy" id="2862362"/>
    <lineage>
        <taxon>Eukaryota</taxon>
        <taxon>Fungi</taxon>
        <taxon>Dikarya</taxon>
        <taxon>Basidiomycota</taxon>
        <taxon>Agaricomycotina</taxon>
        <taxon>Agaricomycetes</taxon>
        <taxon>Agaricomycetidae</taxon>
        <taxon>Agaricales</taxon>
        <taxon>Marasmiineae</taxon>
        <taxon>Mycenaceae</taxon>
        <taxon>Favolaschia</taxon>
    </lineage>
</organism>
<dbReference type="PANTHER" id="PTHR12059">
    <property type="entry name" value="RIBOSOMAL PROTEIN L23-RELATED"/>
    <property type="match status" value="1"/>
</dbReference>
<evidence type="ECO:0000256" key="2">
    <source>
        <dbReference type="ARBA" id="ARBA00022980"/>
    </source>
</evidence>
<keyword evidence="7" id="KW-1185">Reference proteome</keyword>